<feature type="transmembrane region" description="Helical" evidence="1">
    <location>
        <begin position="220"/>
        <end position="241"/>
    </location>
</feature>
<feature type="chain" id="PRO_5038664277" evidence="2">
    <location>
        <begin position="27"/>
        <end position="243"/>
    </location>
</feature>
<dbReference type="OrthoDB" id="1952838at2"/>
<evidence type="ECO:0000313" key="3">
    <source>
        <dbReference type="EMBL" id="PXX77606.1"/>
    </source>
</evidence>
<name>A0A318KPL2_9FIRM</name>
<dbReference type="STRING" id="1034346.GCA_000313565_01438"/>
<keyword evidence="4" id="KW-1185">Reference proteome</keyword>
<gene>
    <name evidence="3" type="ORF">DES51_110160</name>
</gene>
<keyword evidence="1" id="KW-0812">Transmembrane</keyword>
<feature type="transmembrane region" description="Helical" evidence="1">
    <location>
        <begin position="190"/>
        <end position="211"/>
    </location>
</feature>
<protein>
    <submittedName>
        <fullName evidence="3">Uncharacterized protein</fullName>
    </submittedName>
</protein>
<comment type="caution">
    <text evidence="3">The sequence shown here is derived from an EMBL/GenBank/DDBJ whole genome shotgun (WGS) entry which is preliminary data.</text>
</comment>
<keyword evidence="1" id="KW-0472">Membrane</keyword>
<evidence type="ECO:0000256" key="2">
    <source>
        <dbReference type="SAM" id="SignalP"/>
    </source>
</evidence>
<dbReference type="Proteomes" id="UP000247612">
    <property type="component" value="Unassembled WGS sequence"/>
</dbReference>
<dbReference type="EMBL" id="QJKH01000010">
    <property type="protein sequence ID" value="PXX77606.1"/>
    <property type="molecule type" value="Genomic_DNA"/>
</dbReference>
<accession>A0A318KPL2</accession>
<dbReference type="RefSeq" id="WP_022937741.1">
    <property type="nucleotide sequence ID" value="NZ_CABKRQ010000003.1"/>
</dbReference>
<keyword evidence="1" id="KW-1133">Transmembrane helix</keyword>
<keyword evidence="2" id="KW-0732">Signal</keyword>
<evidence type="ECO:0000256" key="1">
    <source>
        <dbReference type="SAM" id="Phobius"/>
    </source>
</evidence>
<proteinExistence type="predicted"/>
<organism evidence="3 4">
    <name type="scientific">Dielma fastidiosa</name>
    <dbReference type="NCBI Taxonomy" id="1034346"/>
    <lineage>
        <taxon>Bacteria</taxon>
        <taxon>Bacillati</taxon>
        <taxon>Bacillota</taxon>
        <taxon>Erysipelotrichia</taxon>
        <taxon>Erysipelotrichales</taxon>
        <taxon>Erysipelotrichaceae</taxon>
        <taxon>Dielma</taxon>
    </lineage>
</organism>
<evidence type="ECO:0000313" key="4">
    <source>
        <dbReference type="Proteomes" id="UP000247612"/>
    </source>
</evidence>
<sequence length="243" mass="27915">MKKTSFCTLFLLLFAFFLPLSIQANSAEPPGLVIIVNNPPDDLTLSLQFDDAEAELVSERKAWEGYYQFYYHKVGNDLTDIDFSHAKLIVSSAEFNFSCNLPDTVFHRYNNLVTLDLKTQTIQEGKSKLRTALLVILRVSLTLVIEGIVFYLFGYRKLKSWITFFIVNLLTQGFVNVSLSTSMINDHIIITYQMLEFLVLVLEMIPFMIIINEHRRRRTFGYVVSANLMSLVFGALILMFLPI</sequence>
<dbReference type="AlphaFoldDB" id="A0A318KPL2"/>
<reference evidence="3 4" key="1">
    <citation type="submission" date="2018-05" db="EMBL/GenBank/DDBJ databases">
        <title>Genomic Encyclopedia of Type Strains, Phase IV (KMG-IV): sequencing the most valuable type-strain genomes for metagenomic binning, comparative biology and taxonomic classification.</title>
        <authorList>
            <person name="Goeker M."/>
        </authorList>
    </citation>
    <scope>NUCLEOTIDE SEQUENCE [LARGE SCALE GENOMIC DNA]</scope>
    <source>
        <strain evidence="3 4">JC118</strain>
    </source>
</reference>
<feature type="signal peptide" evidence="2">
    <location>
        <begin position="1"/>
        <end position="26"/>
    </location>
</feature>
<feature type="transmembrane region" description="Helical" evidence="1">
    <location>
        <begin position="161"/>
        <end position="184"/>
    </location>
</feature>
<feature type="transmembrane region" description="Helical" evidence="1">
    <location>
        <begin position="132"/>
        <end position="154"/>
    </location>
</feature>